<protein>
    <submittedName>
        <fullName evidence="1">Uncharacterized protein</fullName>
    </submittedName>
</protein>
<comment type="caution">
    <text evidence="1">The sequence shown here is derived from an EMBL/GenBank/DDBJ whole genome shotgun (WGS) entry which is preliminary data.</text>
</comment>
<sequence length="121" mass="13832">MEVNGIKGSFQIMKGLDMVDKVILTKQNAEMVYQLKPLFMQVETVSSSYNALLGKDWIRAAGCIPSSLHQMLLFPNRDEAKIVKADLKPFMAGVQGTERVYFVETSVHTRLFKTEWTRNFK</sequence>
<evidence type="ECO:0000313" key="1">
    <source>
        <dbReference type="EMBL" id="KAL3533165.1"/>
    </source>
</evidence>
<dbReference type="AlphaFoldDB" id="A0ABD3APQ5"/>
<accession>A0ABD3APQ5</accession>
<keyword evidence="2" id="KW-1185">Reference proteome</keyword>
<name>A0ABD3APQ5_9GENT</name>
<organism evidence="1 2">
    <name type="scientific">Cinchona calisaya</name>
    <dbReference type="NCBI Taxonomy" id="153742"/>
    <lineage>
        <taxon>Eukaryota</taxon>
        <taxon>Viridiplantae</taxon>
        <taxon>Streptophyta</taxon>
        <taxon>Embryophyta</taxon>
        <taxon>Tracheophyta</taxon>
        <taxon>Spermatophyta</taxon>
        <taxon>Magnoliopsida</taxon>
        <taxon>eudicotyledons</taxon>
        <taxon>Gunneridae</taxon>
        <taxon>Pentapetalae</taxon>
        <taxon>asterids</taxon>
        <taxon>lamiids</taxon>
        <taxon>Gentianales</taxon>
        <taxon>Rubiaceae</taxon>
        <taxon>Cinchonoideae</taxon>
        <taxon>Cinchoneae</taxon>
        <taxon>Cinchona</taxon>
    </lineage>
</organism>
<reference evidence="1 2" key="1">
    <citation type="submission" date="2024-11" db="EMBL/GenBank/DDBJ databases">
        <title>A near-complete genome assembly of Cinchona calisaya.</title>
        <authorList>
            <person name="Lian D.C."/>
            <person name="Zhao X.W."/>
            <person name="Wei L."/>
        </authorList>
    </citation>
    <scope>NUCLEOTIDE SEQUENCE [LARGE SCALE GENOMIC DNA]</scope>
    <source>
        <tissue evidence="1">Nenye</tissue>
    </source>
</reference>
<evidence type="ECO:0000313" key="2">
    <source>
        <dbReference type="Proteomes" id="UP001630127"/>
    </source>
</evidence>
<dbReference type="Proteomes" id="UP001630127">
    <property type="component" value="Unassembled WGS sequence"/>
</dbReference>
<gene>
    <name evidence="1" type="ORF">ACH5RR_006686</name>
</gene>
<dbReference type="EMBL" id="JBJUIK010000003">
    <property type="protein sequence ID" value="KAL3533165.1"/>
    <property type="molecule type" value="Genomic_DNA"/>
</dbReference>
<proteinExistence type="predicted"/>